<dbReference type="InterPro" id="IPR001753">
    <property type="entry name" value="Enoyl-CoA_hydra/iso"/>
</dbReference>
<dbReference type="Gene3D" id="3.90.226.10">
    <property type="entry name" value="2-enoyl-CoA Hydratase, Chain A, domain 1"/>
    <property type="match status" value="1"/>
</dbReference>
<evidence type="ECO:0000256" key="10">
    <source>
        <dbReference type="ARBA" id="ARBA00023268"/>
    </source>
</evidence>
<evidence type="ECO:0000256" key="11">
    <source>
        <dbReference type="ARBA" id="ARBA00023295"/>
    </source>
</evidence>
<dbReference type="CDD" id="cd08966">
    <property type="entry name" value="EcFpg-like_N"/>
    <property type="match status" value="1"/>
</dbReference>
<dbReference type="Proteomes" id="UP001642464">
    <property type="component" value="Unassembled WGS sequence"/>
</dbReference>
<comment type="subunit">
    <text evidence="3">Monomer.</text>
</comment>
<keyword evidence="10" id="KW-0511">Multifunctional enzyme</keyword>
<evidence type="ECO:0000256" key="2">
    <source>
        <dbReference type="ARBA" id="ARBA00009409"/>
    </source>
</evidence>
<dbReference type="SUPFAM" id="SSF52096">
    <property type="entry name" value="ClpP/crotonase"/>
    <property type="match status" value="1"/>
</dbReference>
<keyword evidence="11" id="KW-0326">Glycosidase</keyword>
<evidence type="ECO:0000256" key="7">
    <source>
        <dbReference type="ARBA" id="ARBA00023125"/>
    </source>
</evidence>
<dbReference type="CDD" id="cd06558">
    <property type="entry name" value="crotonase-like"/>
    <property type="match status" value="1"/>
</dbReference>
<dbReference type="NCBIfam" id="NF002211">
    <property type="entry name" value="PRK01103.1"/>
    <property type="match status" value="1"/>
</dbReference>
<dbReference type="InterPro" id="IPR012319">
    <property type="entry name" value="FPG_cat"/>
</dbReference>
<keyword evidence="5" id="KW-0227">DNA damage</keyword>
<keyword evidence="7" id="KW-0238">DNA-binding</keyword>
<evidence type="ECO:0000256" key="1">
    <source>
        <dbReference type="ARBA" id="ARBA00005254"/>
    </source>
</evidence>
<dbReference type="EC" id="4.2.99.18" evidence="4"/>
<dbReference type="PROSITE" id="PS00166">
    <property type="entry name" value="ENOYL_COA_HYDRATASE"/>
    <property type="match status" value="1"/>
</dbReference>
<dbReference type="Gene3D" id="3.20.190.10">
    <property type="entry name" value="MutM-like, N-terminal"/>
    <property type="match status" value="1"/>
</dbReference>
<dbReference type="SUPFAM" id="SSF81624">
    <property type="entry name" value="N-terminal domain of MutM-like DNA repair proteins"/>
    <property type="match status" value="1"/>
</dbReference>
<comment type="caution">
    <text evidence="14">The sequence shown here is derived from an EMBL/GenBank/DDBJ whole genome shotgun (WGS) entry which is preliminary data.</text>
</comment>
<dbReference type="Pfam" id="PF01149">
    <property type="entry name" value="Fapy_DNA_glyco"/>
    <property type="match status" value="1"/>
</dbReference>
<evidence type="ECO:0000256" key="3">
    <source>
        <dbReference type="ARBA" id="ARBA00011245"/>
    </source>
</evidence>
<evidence type="ECO:0000259" key="13">
    <source>
        <dbReference type="PROSITE" id="PS51068"/>
    </source>
</evidence>
<keyword evidence="15" id="KW-1185">Reference proteome</keyword>
<dbReference type="PANTHER" id="PTHR11941:SF54">
    <property type="entry name" value="ENOYL-COA HYDRATASE, MITOCHONDRIAL"/>
    <property type="match status" value="1"/>
</dbReference>
<evidence type="ECO:0000256" key="12">
    <source>
        <dbReference type="RuleBase" id="RU003707"/>
    </source>
</evidence>
<evidence type="ECO:0000313" key="15">
    <source>
        <dbReference type="Proteomes" id="UP001642464"/>
    </source>
</evidence>
<keyword evidence="6" id="KW-0378">Hydrolase</keyword>
<protein>
    <recommendedName>
        <fullName evidence="4">DNA-(apurinic or apyrimidinic site) lyase</fullName>
        <ecNumber evidence="4">4.2.99.18</ecNumber>
    </recommendedName>
</protein>
<evidence type="ECO:0000256" key="8">
    <source>
        <dbReference type="ARBA" id="ARBA00023204"/>
    </source>
</evidence>
<accession>A0ABP0PR82</accession>
<gene>
    <name evidence="14" type="ORF">SCF082_LOCUS37260</name>
</gene>
<evidence type="ECO:0000313" key="14">
    <source>
        <dbReference type="EMBL" id="CAK9077762.1"/>
    </source>
</evidence>
<dbReference type="Pfam" id="PF06831">
    <property type="entry name" value="H2TH"/>
    <property type="match status" value="1"/>
</dbReference>
<evidence type="ECO:0000256" key="6">
    <source>
        <dbReference type="ARBA" id="ARBA00022801"/>
    </source>
</evidence>
<dbReference type="SUPFAM" id="SSF46946">
    <property type="entry name" value="S13-like H2TH domain"/>
    <property type="match status" value="1"/>
</dbReference>
<evidence type="ECO:0000256" key="4">
    <source>
        <dbReference type="ARBA" id="ARBA00012720"/>
    </source>
</evidence>
<evidence type="ECO:0000256" key="9">
    <source>
        <dbReference type="ARBA" id="ARBA00023239"/>
    </source>
</evidence>
<dbReference type="SUPFAM" id="SSF57716">
    <property type="entry name" value="Glucocorticoid receptor-like (DNA-binding domain)"/>
    <property type="match status" value="1"/>
</dbReference>
<dbReference type="InterPro" id="IPR029045">
    <property type="entry name" value="ClpP/crotonase-like_dom_sf"/>
</dbReference>
<dbReference type="HAMAP" id="MF_00103">
    <property type="entry name" value="Fapy_DNA_glycosyl"/>
    <property type="match status" value="1"/>
</dbReference>
<comment type="similarity">
    <text evidence="2">Belongs to the FPG family.</text>
</comment>
<dbReference type="InterPro" id="IPR014748">
    <property type="entry name" value="Enoyl-CoA_hydra_C"/>
</dbReference>
<dbReference type="PANTHER" id="PTHR11941">
    <property type="entry name" value="ENOYL-COA HYDRATASE-RELATED"/>
    <property type="match status" value="1"/>
</dbReference>
<dbReference type="InterPro" id="IPR015886">
    <property type="entry name" value="H2TH_FPG"/>
</dbReference>
<dbReference type="InterPro" id="IPR010979">
    <property type="entry name" value="Ribosomal_uS13-like_H2TH"/>
</dbReference>
<dbReference type="SMART" id="SM01232">
    <property type="entry name" value="H2TH"/>
    <property type="match status" value="1"/>
</dbReference>
<dbReference type="InterPro" id="IPR035937">
    <property type="entry name" value="FPG_N"/>
</dbReference>
<dbReference type="InterPro" id="IPR018376">
    <property type="entry name" value="Enoyl-CoA_hyd/isom_CS"/>
</dbReference>
<dbReference type="Pfam" id="PF00378">
    <property type="entry name" value="ECH_1"/>
    <property type="match status" value="1"/>
</dbReference>
<dbReference type="Gene3D" id="1.10.8.50">
    <property type="match status" value="1"/>
</dbReference>
<dbReference type="Gene3D" id="1.10.12.10">
    <property type="entry name" value="Lyase 2-enoyl-coa Hydratase, Chain A, domain 2"/>
    <property type="match status" value="1"/>
</dbReference>
<evidence type="ECO:0000256" key="5">
    <source>
        <dbReference type="ARBA" id="ARBA00022763"/>
    </source>
</evidence>
<name>A0ABP0PR82_9DINO</name>
<keyword evidence="9" id="KW-0456">Lyase</keyword>
<reference evidence="14 15" key="1">
    <citation type="submission" date="2024-02" db="EMBL/GenBank/DDBJ databases">
        <authorList>
            <person name="Chen Y."/>
            <person name="Shah S."/>
            <person name="Dougan E. K."/>
            <person name="Thang M."/>
            <person name="Chan C."/>
        </authorList>
    </citation>
    <scope>NUCLEOTIDE SEQUENCE [LARGE SCALE GENOMIC DNA]</scope>
</reference>
<dbReference type="NCBIfam" id="NF004517">
    <property type="entry name" value="PRK05862.1"/>
    <property type="match status" value="1"/>
</dbReference>
<dbReference type="InterPro" id="IPR020629">
    <property type="entry name" value="FPG_Glyclase"/>
</dbReference>
<proteinExistence type="inferred from homology"/>
<sequence>MSPRPENREGASSFGSAFQAEVESLFVADDQLFDFAALPFSREIPLSGRGARQLNADDLGRQINVHASALQRRLLARARASEIRAQARIVRAEPVLALAETCARNGPWNVVTMGTAIRPGDGTSLADLFETVIATTGVVVAGPKAQRTVGPVIAVVEELERTVPMMRAATRIAAATGGDAQIWLLDYEHGRDDWLEGQVRLALGATPSVKLDVIDMGLESPRTVARMMRRQGAGFVIARFGGRFIQNEDDVAPLVDILEGPLTGHGMPELPEVETVRRGLAPALVGQAFRRVDLRRPDLRFPFPERFAERLRGAEVVRLDRRAKYLVARLSTEEALVMHLGMTGRFHVQPAGETGGRIVGDYAYGTAADARHLHALFQLGDGVEVAYFDPRRFGYMLLIPEPAFDDHPLMRGLGVEPLTDALDADYLATRAHGRRSDLKAFLLDQRIIAGLGNIYVAEALFRAGLKPSRPASVLATRRGKPTRQAHALVPAIKAVLEDAIVAGGSTLRDYRQADGQSGGFQETFYVYGRDGEPCVRADAMAFETILVETKGGVGVITLNRPAQLNALNDQLIGELNQALDGFEADEAIGAILVTGSDKAFAAGADIKEMAAKTYMDAYKGDFIASWERISRCRKPVIAAVAGFALGGGCELAMSCDFVLAADTAKFGQPEIKLGIMPGAGGTQRLVRAVGKAKAMELCLTGRMMDAEEAERAGLVARVVPAQDLLAEALKTAEAIAAMSHTAAMMTKDCVNRAFETTLAEGIRYERRTFHAMFATDDQKEGMAAFMEKRRPQFRNS</sequence>
<dbReference type="NCBIfam" id="TIGR00577">
    <property type="entry name" value="fpg"/>
    <property type="match status" value="1"/>
</dbReference>
<dbReference type="EMBL" id="CAXAMM010037891">
    <property type="protein sequence ID" value="CAK9077762.1"/>
    <property type="molecule type" value="Genomic_DNA"/>
</dbReference>
<organism evidence="14 15">
    <name type="scientific">Durusdinium trenchii</name>
    <dbReference type="NCBI Taxonomy" id="1381693"/>
    <lineage>
        <taxon>Eukaryota</taxon>
        <taxon>Sar</taxon>
        <taxon>Alveolata</taxon>
        <taxon>Dinophyceae</taxon>
        <taxon>Suessiales</taxon>
        <taxon>Symbiodiniaceae</taxon>
        <taxon>Durusdinium</taxon>
    </lineage>
</organism>
<comment type="similarity">
    <text evidence="1 12">Belongs to the enoyl-CoA hydratase/isomerase family.</text>
</comment>
<feature type="domain" description="Formamidopyrimidine-DNA glycosylase catalytic" evidence="13">
    <location>
        <begin position="268"/>
        <end position="394"/>
    </location>
</feature>
<dbReference type="PROSITE" id="PS51068">
    <property type="entry name" value="FPG_CAT"/>
    <property type="match status" value="1"/>
</dbReference>
<dbReference type="SMART" id="SM00898">
    <property type="entry name" value="Fapy_DNA_glyco"/>
    <property type="match status" value="1"/>
</dbReference>
<keyword evidence="8" id="KW-0234">DNA repair</keyword>